<keyword evidence="3" id="KW-1003">Cell membrane</keyword>
<reference evidence="10" key="1">
    <citation type="submission" date="2017-08" db="EMBL/GenBank/DDBJ databases">
        <authorList>
            <person name="Huang Z."/>
        </authorList>
    </citation>
    <scope>NUCLEOTIDE SEQUENCE [LARGE SCALE GENOMIC DNA]</scope>
    <source>
        <strain evidence="10">SA5d-4</strain>
    </source>
</reference>
<evidence type="ECO:0000256" key="5">
    <source>
        <dbReference type="ARBA" id="ARBA00022989"/>
    </source>
</evidence>
<dbReference type="PRINTS" id="PR00812">
    <property type="entry name" value="BCTERIALGSPF"/>
</dbReference>
<protein>
    <recommendedName>
        <fullName evidence="8">Type II secretion system protein GspF domain-containing protein</fullName>
    </recommendedName>
</protein>
<evidence type="ECO:0000313" key="9">
    <source>
        <dbReference type="EMBL" id="OZM57663.1"/>
    </source>
</evidence>
<sequence length="334" mass="38799">MKTEEMAIFLDRIGTMLQKGYSLYEAIELYGILENEKIRKCTNEMLVLLKQGEPLYIVLKYFHFPNMILALLYFSEKHGNMAFSLIESGRMLTEKTKNTNAVKRQLKYPLFLLTFLLIVLMIVTKQLLPQFQHLFQSLNYEAPKNLQLMLVGIKTLPYLFVSCFIVILIVYMVFKVNKQRMKLEIFFKFPIISKYLRRFTTQFFSLHLSCLLASGISLKDCFSIFSKQQYVLFIANETERINKRLKNGEKIEDAIISSNFFEKELAKVISHGQANSKLPEDLLQYSNLLQEDLQKAMNKGISLLQPLAFLIIGFVICSLFVTVILPVFQMVQAI</sequence>
<evidence type="ECO:0000313" key="10">
    <source>
        <dbReference type="Proteomes" id="UP000217083"/>
    </source>
</evidence>
<proteinExistence type="inferred from homology"/>
<comment type="subcellular location">
    <subcellularLocation>
        <location evidence="1">Cell membrane</location>
        <topology evidence="1">Multi-pass membrane protein</topology>
    </subcellularLocation>
</comment>
<reference evidence="9 10" key="2">
    <citation type="submission" date="2017-09" db="EMBL/GenBank/DDBJ databases">
        <title>Bacillus patelloidae sp. nov., isolated from the intestinal tract of a marine limpet.</title>
        <authorList>
            <person name="Liu R."/>
            <person name="Dong C."/>
            <person name="Shao Z."/>
        </authorList>
    </citation>
    <scope>NUCLEOTIDE SEQUENCE [LARGE SCALE GENOMIC DNA]</scope>
    <source>
        <strain evidence="9 10">SA5d-4</strain>
    </source>
</reference>
<dbReference type="Proteomes" id="UP000217083">
    <property type="component" value="Unassembled WGS sequence"/>
</dbReference>
<organism evidence="9 10">
    <name type="scientific">Lottiidibacillus patelloidae</name>
    <dbReference type="NCBI Taxonomy" id="2670334"/>
    <lineage>
        <taxon>Bacteria</taxon>
        <taxon>Bacillati</taxon>
        <taxon>Bacillota</taxon>
        <taxon>Bacilli</taxon>
        <taxon>Bacillales</taxon>
        <taxon>Bacillaceae</taxon>
        <taxon>Lottiidibacillus</taxon>
    </lineage>
</organism>
<accession>A0A263BV85</accession>
<comment type="similarity">
    <text evidence="2">Belongs to the GSP F family.</text>
</comment>
<evidence type="ECO:0000256" key="2">
    <source>
        <dbReference type="ARBA" id="ARBA00005745"/>
    </source>
</evidence>
<comment type="caution">
    <text evidence="9">The sequence shown here is derived from an EMBL/GenBank/DDBJ whole genome shotgun (WGS) entry which is preliminary data.</text>
</comment>
<evidence type="ECO:0000259" key="8">
    <source>
        <dbReference type="Pfam" id="PF00482"/>
    </source>
</evidence>
<dbReference type="RefSeq" id="WP_094922562.1">
    <property type="nucleotide sequence ID" value="NZ_NPIA01000002.1"/>
</dbReference>
<dbReference type="InterPro" id="IPR018076">
    <property type="entry name" value="T2SS_GspF_dom"/>
</dbReference>
<dbReference type="PANTHER" id="PTHR30012">
    <property type="entry name" value="GENERAL SECRETION PATHWAY PROTEIN"/>
    <property type="match status" value="1"/>
</dbReference>
<feature type="transmembrane region" description="Helical" evidence="7">
    <location>
        <begin position="148"/>
        <end position="174"/>
    </location>
</feature>
<evidence type="ECO:0000256" key="1">
    <source>
        <dbReference type="ARBA" id="ARBA00004651"/>
    </source>
</evidence>
<dbReference type="GO" id="GO:0005886">
    <property type="term" value="C:plasma membrane"/>
    <property type="evidence" value="ECO:0007669"/>
    <property type="project" value="UniProtKB-SubCell"/>
</dbReference>
<feature type="domain" description="Type II secretion system protein GspF" evidence="8">
    <location>
        <begin position="9"/>
        <end position="128"/>
    </location>
</feature>
<dbReference type="NCBIfam" id="NF041012">
    <property type="entry name" value="T4P_ComGB"/>
    <property type="match status" value="1"/>
</dbReference>
<dbReference type="InterPro" id="IPR042094">
    <property type="entry name" value="T2SS_GspF_sf"/>
</dbReference>
<feature type="transmembrane region" description="Helical" evidence="7">
    <location>
        <begin position="307"/>
        <end position="328"/>
    </location>
</feature>
<dbReference type="PANTHER" id="PTHR30012:SF0">
    <property type="entry name" value="TYPE II SECRETION SYSTEM PROTEIN F-RELATED"/>
    <property type="match status" value="1"/>
</dbReference>
<feature type="transmembrane region" description="Helical" evidence="7">
    <location>
        <begin position="110"/>
        <end position="128"/>
    </location>
</feature>
<name>A0A263BV85_9BACI</name>
<keyword evidence="10" id="KW-1185">Reference proteome</keyword>
<feature type="domain" description="Type II secretion system protein GspF" evidence="8">
    <location>
        <begin position="204"/>
        <end position="326"/>
    </location>
</feature>
<evidence type="ECO:0000256" key="6">
    <source>
        <dbReference type="ARBA" id="ARBA00023136"/>
    </source>
</evidence>
<evidence type="ECO:0000256" key="3">
    <source>
        <dbReference type="ARBA" id="ARBA00022475"/>
    </source>
</evidence>
<dbReference type="Gene3D" id="1.20.81.30">
    <property type="entry name" value="Type II secretion system (T2SS), domain F"/>
    <property type="match status" value="2"/>
</dbReference>
<keyword evidence="5 7" id="KW-1133">Transmembrane helix</keyword>
<dbReference type="Pfam" id="PF00482">
    <property type="entry name" value="T2SSF"/>
    <property type="match status" value="2"/>
</dbReference>
<gene>
    <name evidence="9" type="ORF">CIB95_04640</name>
</gene>
<dbReference type="EMBL" id="NPIA01000002">
    <property type="protein sequence ID" value="OZM57663.1"/>
    <property type="molecule type" value="Genomic_DNA"/>
</dbReference>
<dbReference type="InterPro" id="IPR047692">
    <property type="entry name" value="T4P_ComGB"/>
</dbReference>
<dbReference type="InterPro" id="IPR003004">
    <property type="entry name" value="GspF/PilC"/>
</dbReference>
<dbReference type="AlphaFoldDB" id="A0A263BV85"/>
<keyword evidence="4 7" id="KW-0812">Transmembrane</keyword>
<evidence type="ECO:0000256" key="7">
    <source>
        <dbReference type="SAM" id="Phobius"/>
    </source>
</evidence>
<keyword evidence="6 7" id="KW-0472">Membrane</keyword>
<evidence type="ECO:0000256" key="4">
    <source>
        <dbReference type="ARBA" id="ARBA00022692"/>
    </source>
</evidence>